<dbReference type="InterPro" id="IPR003340">
    <property type="entry name" value="B3_DNA-bd"/>
</dbReference>
<sequence>MLLQKIPVAFFSKHIEGRNEHKNTAKLRSDTSEITWKVKIEDGLRLTEGWKEFALAHDLRVGDIVVFRQENDMAFHVTLFGPSCCEIQYGSCLDDKNKLVTIQSSKKKMKNTKREAESSTLEPSCYVANVTPSSLRYDMLNIPKSFARANGIESRSGEIVLMNEKGTSWTLILKRKNSCGTMYITRGWRRFCRANGLKAGCFFTFKLIQRGGTLVLHKSPSSTESEDSSEGDEIAPLSTESKSFKKTSSIWKASSSSFQNLFVTLTLKPYEVEKSTLYLPVQFTRRHSINEETKMTLLDKNGVKWSTDLRSEKRSDKIRLVGGWKEFFKANCVEMGESIIVKLIWDGDTSCVLKFCSKVKQETR</sequence>
<dbReference type="PROSITE" id="PS50863">
    <property type="entry name" value="B3"/>
    <property type="match status" value="3"/>
</dbReference>
<feature type="domain" description="TF-B3" evidence="8">
    <location>
        <begin position="125"/>
        <end position="222"/>
    </location>
</feature>
<dbReference type="Pfam" id="PF02362">
    <property type="entry name" value="B3"/>
    <property type="match status" value="3"/>
</dbReference>
<protein>
    <recommendedName>
        <fullName evidence="8">TF-B3 domain-containing protein</fullName>
    </recommendedName>
</protein>
<proteinExistence type="predicted"/>
<dbReference type="GO" id="GO:0005634">
    <property type="term" value="C:nucleus"/>
    <property type="evidence" value="ECO:0007669"/>
    <property type="project" value="UniProtKB-SubCell"/>
</dbReference>
<evidence type="ECO:0000256" key="6">
    <source>
        <dbReference type="ARBA" id="ARBA00023242"/>
    </source>
</evidence>
<dbReference type="PANTHER" id="PTHR31674">
    <property type="entry name" value="B3 DOMAIN-CONTAINING PROTEIN REM-LIKE 3-RELATED"/>
    <property type="match status" value="1"/>
</dbReference>
<comment type="subcellular location">
    <subcellularLocation>
        <location evidence="1">Nucleus</location>
    </subcellularLocation>
</comment>
<evidence type="ECO:0000259" key="8">
    <source>
        <dbReference type="PROSITE" id="PS50863"/>
    </source>
</evidence>
<dbReference type="CDD" id="cd10017">
    <property type="entry name" value="B3_DNA"/>
    <property type="match status" value="3"/>
</dbReference>
<dbReference type="PANTHER" id="PTHR31674:SF55">
    <property type="entry name" value="TF-B3 DOMAIN-CONTAINING PROTEIN"/>
    <property type="match status" value="1"/>
</dbReference>
<dbReference type="FunFam" id="2.40.330.10:FF:000009">
    <property type="entry name" value="Transcriptional factor B3 family protein"/>
    <property type="match status" value="1"/>
</dbReference>
<evidence type="ECO:0000256" key="4">
    <source>
        <dbReference type="ARBA" id="ARBA00023125"/>
    </source>
</evidence>
<gene>
    <name evidence="9" type="ORF">F2Q68_00027422</name>
</gene>
<organism evidence="9 10">
    <name type="scientific">Brassica cretica</name>
    <name type="common">Mustard</name>
    <dbReference type="NCBI Taxonomy" id="69181"/>
    <lineage>
        <taxon>Eukaryota</taxon>
        <taxon>Viridiplantae</taxon>
        <taxon>Streptophyta</taxon>
        <taxon>Embryophyta</taxon>
        <taxon>Tracheophyta</taxon>
        <taxon>Spermatophyta</taxon>
        <taxon>Magnoliopsida</taxon>
        <taxon>eudicotyledons</taxon>
        <taxon>Gunneridae</taxon>
        <taxon>Pentapetalae</taxon>
        <taxon>rosids</taxon>
        <taxon>malvids</taxon>
        <taxon>Brassicales</taxon>
        <taxon>Brassicaceae</taxon>
        <taxon>Brassiceae</taxon>
        <taxon>Brassica</taxon>
    </lineage>
</organism>
<feature type="region of interest" description="Disordered" evidence="7">
    <location>
        <begin position="217"/>
        <end position="238"/>
    </location>
</feature>
<keyword evidence="2" id="KW-0677">Repeat</keyword>
<reference evidence="9" key="1">
    <citation type="submission" date="2019-12" db="EMBL/GenBank/DDBJ databases">
        <title>Genome sequencing and annotation of Brassica cretica.</title>
        <authorList>
            <person name="Studholme D.J."/>
            <person name="Sarris P.F."/>
        </authorList>
    </citation>
    <scope>NUCLEOTIDE SEQUENCE</scope>
    <source>
        <strain evidence="9">PFS-001/15</strain>
        <tissue evidence="9">Leaf</tissue>
    </source>
</reference>
<dbReference type="InterPro" id="IPR015300">
    <property type="entry name" value="DNA-bd_pseudobarrel_sf"/>
</dbReference>
<dbReference type="EMBL" id="QGKW02001911">
    <property type="protein sequence ID" value="KAF2568786.1"/>
    <property type="molecule type" value="Genomic_DNA"/>
</dbReference>
<feature type="domain" description="TF-B3" evidence="8">
    <location>
        <begin position="1"/>
        <end position="83"/>
    </location>
</feature>
<keyword evidence="4" id="KW-0238">DNA-binding</keyword>
<evidence type="ECO:0000256" key="7">
    <source>
        <dbReference type="SAM" id="MobiDB-lite"/>
    </source>
</evidence>
<name>A0A8S9IHK5_BRACR</name>
<dbReference type="InterPro" id="IPR039218">
    <property type="entry name" value="REM_fam"/>
</dbReference>
<comment type="caution">
    <text evidence="9">The sequence shown here is derived from an EMBL/GenBank/DDBJ whole genome shotgun (WGS) entry which is preliminary data.</text>
</comment>
<keyword evidence="6" id="KW-0539">Nucleus</keyword>
<dbReference type="SMART" id="SM01019">
    <property type="entry name" value="B3"/>
    <property type="match status" value="3"/>
</dbReference>
<dbReference type="AlphaFoldDB" id="A0A8S9IHK5"/>
<accession>A0A8S9IHK5</accession>
<dbReference type="Gene3D" id="2.40.330.10">
    <property type="entry name" value="DNA-binding pseudobarrel domain"/>
    <property type="match status" value="3"/>
</dbReference>
<evidence type="ECO:0000313" key="9">
    <source>
        <dbReference type="EMBL" id="KAF2568786.1"/>
    </source>
</evidence>
<evidence type="ECO:0000256" key="2">
    <source>
        <dbReference type="ARBA" id="ARBA00022737"/>
    </source>
</evidence>
<keyword evidence="5" id="KW-0804">Transcription</keyword>
<evidence type="ECO:0000256" key="1">
    <source>
        <dbReference type="ARBA" id="ARBA00004123"/>
    </source>
</evidence>
<dbReference type="SUPFAM" id="SSF101936">
    <property type="entry name" value="DNA-binding pseudobarrel domain"/>
    <property type="match status" value="3"/>
</dbReference>
<dbReference type="GO" id="GO:0003677">
    <property type="term" value="F:DNA binding"/>
    <property type="evidence" value="ECO:0007669"/>
    <property type="project" value="UniProtKB-KW"/>
</dbReference>
<evidence type="ECO:0000256" key="3">
    <source>
        <dbReference type="ARBA" id="ARBA00023015"/>
    </source>
</evidence>
<feature type="compositionally biased region" description="Acidic residues" evidence="7">
    <location>
        <begin position="224"/>
        <end position="233"/>
    </location>
</feature>
<evidence type="ECO:0000256" key="5">
    <source>
        <dbReference type="ARBA" id="ARBA00023163"/>
    </source>
</evidence>
<dbReference type="Proteomes" id="UP000712281">
    <property type="component" value="Unassembled WGS sequence"/>
</dbReference>
<evidence type="ECO:0000313" key="10">
    <source>
        <dbReference type="Proteomes" id="UP000712281"/>
    </source>
</evidence>
<feature type="domain" description="TF-B3" evidence="8">
    <location>
        <begin position="262"/>
        <end position="359"/>
    </location>
</feature>
<keyword evidence="3" id="KW-0805">Transcription regulation</keyword>